<accession>A0AA88E584</accession>
<comment type="caution">
    <text evidence="2">The sequence shown here is derived from an EMBL/GenBank/DDBJ whole genome shotgun (WGS) entry which is preliminary data.</text>
</comment>
<protein>
    <submittedName>
        <fullName evidence="2">Uncharacterized protein</fullName>
    </submittedName>
</protein>
<organism evidence="2 3">
    <name type="scientific">Ficus carica</name>
    <name type="common">Common fig</name>
    <dbReference type="NCBI Taxonomy" id="3494"/>
    <lineage>
        <taxon>Eukaryota</taxon>
        <taxon>Viridiplantae</taxon>
        <taxon>Streptophyta</taxon>
        <taxon>Embryophyta</taxon>
        <taxon>Tracheophyta</taxon>
        <taxon>Spermatophyta</taxon>
        <taxon>Magnoliopsida</taxon>
        <taxon>eudicotyledons</taxon>
        <taxon>Gunneridae</taxon>
        <taxon>Pentapetalae</taxon>
        <taxon>rosids</taxon>
        <taxon>fabids</taxon>
        <taxon>Rosales</taxon>
        <taxon>Moraceae</taxon>
        <taxon>Ficeae</taxon>
        <taxon>Ficus</taxon>
    </lineage>
</organism>
<keyword evidence="3" id="KW-1185">Reference proteome</keyword>
<name>A0AA88E584_FICCA</name>
<gene>
    <name evidence="2" type="ORF">TIFTF001_037255</name>
</gene>
<feature type="compositionally biased region" description="Basic and acidic residues" evidence="1">
    <location>
        <begin position="25"/>
        <end position="47"/>
    </location>
</feature>
<dbReference type="EMBL" id="BTGU01000569">
    <property type="protein sequence ID" value="GMN68199.1"/>
    <property type="molecule type" value="Genomic_DNA"/>
</dbReference>
<evidence type="ECO:0000313" key="3">
    <source>
        <dbReference type="Proteomes" id="UP001187192"/>
    </source>
</evidence>
<dbReference type="Proteomes" id="UP001187192">
    <property type="component" value="Unassembled WGS sequence"/>
</dbReference>
<evidence type="ECO:0000313" key="2">
    <source>
        <dbReference type="EMBL" id="GMN68199.1"/>
    </source>
</evidence>
<reference evidence="2" key="1">
    <citation type="submission" date="2023-07" db="EMBL/GenBank/DDBJ databases">
        <title>draft genome sequence of fig (Ficus carica).</title>
        <authorList>
            <person name="Takahashi T."/>
            <person name="Nishimura K."/>
        </authorList>
    </citation>
    <scope>NUCLEOTIDE SEQUENCE</scope>
</reference>
<dbReference type="AlphaFoldDB" id="A0AA88E584"/>
<proteinExistence type="predicted"/>
<sequence length="47" mass="5359">MVRNGFGFRGKSKTDTTTWAPVGRKSKEMNRRQGTREAQCRGSRAEQ</sequence>
<evidence type="ECO:0000256" key="1">
    <source>
        <dbReference type="SAM" id="MobiDB-lite"/>
    </source>
</evidence>
<feature type="region of interest" description="Disordered" evidence="1">
    <location>
        <begin position="1"/>
        <end position="47"/>
    </location>
</feature>